<evidence type="ECO:0000313" key="2">
    <source>
        <dbReference type="EMBL" id="PKU66606.1"/>
    </source>
</evidence>
<gene>
    <name evidence="2" type="ORF">MA16_Dca027554</name>
</gene>
<dbReference type="PANTHER" id="PTHR33064">
    <property type="entry name" value="POL PROTEIN"/>
    <property type="match status" value="1"/>
</dbReference>
<reference evidence="2 3" key="1">
    <citation type="journal article" date="2016" name="Sci. Rep.">
        <title>The Dendrobium catenatum Lindl. genome sequence provides insights into polysaccharide synthase, floral development and adaptive evolution.</title>
        <authorList>
            <person name="Zhang G.Q."/>
            <person name="Xu Q."/>
            <person name="Bian C."/>
            <person name="Tsai W.C."/>
            <person name="Yeh C.M."/>
            <person name="Liu K.W."/>
            <person name="Yoshida K."/>
            <person name="Zhang L.S."/>
            <person name="Chang S.B."/>
            <person name="Chen F."/>
            <person name="Shi Y."/>
            <person name="Su Y.Y."/>
            <person name="Zhang Y.Q."/>
            <person name="Chen L.J."/>
            <person name="Yin Y."/>
            <person name="Lin M."/>
            <person name="Huang H."/>
            <person name="Deng H."/>
            <person name="Wang Z.W."/>
            <person name="Zhu S.L."/>
            <person name="Zhao X."/>
            <person name="Deng C."/>
            <person name="Niu S.C."/>
            <person name="Huang J."/>
            <person name="Wang M."/>
            <person name="Liu G.H."/>
            <person name="Yang H.J."/>
            <person name="Xiao X.J."/>
            <person name="Hsiao Y.Y."/>
            <person name="Wu W.L."/>
            <person name="Chen Y.Y."/>
            <person name="Mitsuda N."/>
            <person name="Ohme-Takagi M."/>
            <person name="Luo Y.B."/>
            <person name="Van de Peer Y."/>
            <person name="Liu Z.J."/>
        </authorList>
    </citation>
    <scope>NUCLEOTIDE SEQUENCE [LARGE SCALE GENOMIC DNA]</scope>
    <source>
        <tissue evidence="2">The whole plant</tissue>
    </source>
</reference>
<dbReference type="PANTHER" id="PTHR33064:SF37">
    <property type="entry name" value="RIBONUCLEASE H"/>
    <property type="match status" value="1"/>
</dbReference>
<dbReference type="Gene3D" id="3.30.70.270">
    <property type="match status" value="2"/>
</dbReference>
<dbReference type="AlphaFoldDB" id="A0A2I0VT70"/>
<dbReference type="SUPFAM" id="SSF56672">
    <property type="entry name" value="DNA/RNA polymerases"/>
    <property type="match status" value="1"/>
</dbReference>
<dbReference type="InterPro" id="IPR051320">
    <property type="entry name" value="Viral_Replic_Matur_Polypro"/>
</dbReference>
<evidence type="ECO:0000313" key="3">
    <source>
        <dbReference type="Proteomes" id="UP000233837"/>
    </source>
</evidence>
<feature type="domain" description="Reverse transcriptase" evidence="1">
    <location>
        <begin position="1"/>
        <end position="66"/>
    </location>
</feature>
<reference evidence="2 3" key="2">
    <citation type="journal article" date="2017" name="Nature">
        <title>The Apostasia genome and the evolution of orchids.</title>
        <authorList>
            <person name="Zhang G.Q."/>
            <person name="Liu K.W."/>
            <person name="Li Z."/>
            <person name="Lohaus R."/>
            <person name="Hsiao Y.Y."/>
            <person name="Niu S.C."/>
            <person name="Wang J.Y."/>
            <person name="Lin Y.C."/>
            <person name="Xu Q."/>
            <person name="Chen L.J."/>
            <person name="Yoshida K."/>
            <person name="Fujiwara S."/>
            <person name="Wang Z.W."/>
            <person name="Zhang Y.Q."/>
            <person name="Mitsuda N."/>
            <person name="Wang M."/>
            <person name="Liu G.H."/>
            <person name="Pecoraro L."/>
            <person name="Huang H.X."/>
            <person name="Xiao X.J."/>
            <person name="Lin M."/>
            <person name="Wu X.Y."/>
            <person name="Wu W.L."/>
            <person name="Chen Y.Y."/>
            <person name="Chang S.B."/>
            <person name="Sakamoto S."/>
            <person name="Ohme-Takagi M."/>
            <person name="Yagi M."/>
            <person name="Zeng S.J."/>
            <person name="Shen C.Y."/>
            <person name="Yeh C.M."/>
            <person name="Luo Y.B."/>
            <person name="Tsai W.C."/>
            <person name="Van de Peer Y."/>
            <person name="Liu Z.J."/>
        </authorList>
    </citation>
    <scope>NUCLEOTIDE SEQUENCE [LARGE SCALE GENOMIC DNA]</scope>
    <source>
        <tissue evidence="2">The whole plant</tissue>
    </source>
</reference>
<evidence type="ECO:0000259" key="1">
    <source>
        <dbReference type="PROSITE" id="PS50878"/>
    </source>
</evidence>
<name>A0A2I0VT70_9ASPA</name>
<dbReference type="EMBL" id="KZ503261">
    <property type="protein sequence ID" value="PKU66606.1"/>
    <property type="molecule type" value="Genomic_DNA"/>
</dbReference>
<dbReference type="Pfam" id="PF00078">
    <property type="entry name" value="RVT_1"/>
    <property type="match status" value="1"/>
</dbReference>
<dbReference type="PROSITE" id="PS50878">
    <property type="entry name" value="RT_POL"/>
    <property type="match status" value="1"/>
</dbReference>
<organism evidence="2 3">
    <name type="scientific">Dendrobium catenatum</name>
    <dbReference type="NCBI Taxonomy" id="906689"/>
    <lineage>
        <taxon>Eukaryota</taxon>
        <taxon>Viridiplantae</taxon>
        <taxon>Streptophyta</taxon>
        <taxon>Embryophyta</taxon>
        <taxon>Tracheophyta</taxon>
        <taxon>Spermatophyta</taxon>
        <taxon>Magnoliopsida</taxon>
        <taxon>Liliopsida</taxon>
        <taxon>Asparagales</taxon>
        <taxon>Orchidaceae</taxon>
        <taxon>Epidendroideae</taxon>
        <taxon>Malaxideae</taxon>
        <taxon>Dendrobiinae</taxon>
        <taxon>Dendrobium</taxon>
    </lineage>
</organism>
<dbReference type="InterPro" id="IPR043502">
    <property type="entry name" value="DNA/RNA_pol_sf"/>
</dbReference>
<protein>
    <submittedName>
        <fullName evidence="2">Putative mitochondrial protein</fullName>
    </submittedName>
</protein>
<keyword evidence="3" id="KW-1185">Reference proteome</keyword>
<sequence length="213" mass="24557">MDSIFGAISDFTCVYIDDVLVFSHTKDEHLAHLHFILSKFESHGLIISKKKMTLCVQHIEFLGSEIGKGKIKLQPHISKKILEMPDKLEDIKLLRTFLGLLNYARPFIKDLSKYTKPLYNKTSLKGTRTFNREDVLLVQKIKDLVSKLPELTLPVDSDYLIIESDGCEQGWGGTLIRKPNKFYNKSEERICRYASGIYKEKAYLLLLTLKFLL</sequence>
<proteinExistence type="predicted"/>
<dbReference type="Proteomes" id="UP000233837">
    <property type="component" value="Unassembled WGS sequence"/>
</dbReference>
<dbReference type="InterPro" id="IPR043128">
    <property type="entry name" value="Rev_trsase/Diguanyl_cyclase"/>
</dbReference>
<dbReference type="InterPro" id="IPR000477">
    <property type="entry name" value="RT_dom"/>
</dbReference>
<accession>A0A2I0VT70</accession>